<keyword evidence="4" id="KW-1185">Reference proteome</keyword>
<proteinExistence type="predicted"/>
<feature type="domain" description="YheO-like" evidence="1">
    <location>
        <begin position="5"/>
        <end position="112"/>
    </location>
</feature>
<dbReference type="AlphaFoldDB" id="A0A3E3K357"/>
<comment type="caution">
    <text evidence="3">The sequence shown here is derived from an EMBL/GenBank/DDBJ whole genome shotgun (WGS) entry which is preliminary data.</text>
</comment>
<evidence type="ECO:0000313" key="4">
    <source>
        <dbReference type="Proteomes" id="UP000261080"/>
    </source>
</evidence>
<dbReference type="Pfam" id="PF13309">
    <property type="entry name" value="HTH_22"/>
    <property type="match status" value="1"/>
</dbReference>
<dbReference type="PANTHER" id="PTHR35568:SF1">
    <property type="entry name" value="TRANSCRIPTIONAL REGULATOR DAUR"/>
    <property type="match status" value="1"/>
</dbReference>
<sequence length="219" mass="25005">MSNPKEYKTIAKFLSLFLGNNCEVLLCDTEEFLYIMNPLDDTHHVGDPLDDLHQNFIDDDAFHSLPYTITYRTSASSGEKLRSATFFIRDDNTLTGFLTLNWKITDFVQMKEILEMLTNGSVFPDTEESTETGSGSIETLSSSVSELINSVMNEARIRFQTTPDRFTTEEKLSIIREMNKRGVFLVKGSVSEVAKEVRSSEPTIYRYLHQINNTQEEKS</sequence>
<dbReference type="RefSeq" id="WP_024731656.1">
    <property type="nucleotide sequence ID" value="NZ_BAABYU010000001.1"/>
</dbReference>
<dbReference type="Pfam" id="PF08348">
    <property type="entry name" value="PAS_6"/>
    <property type="match status" value="1"/>
</dbReference>
<evidence type="ECO:0008006" key="5">
    <source>
        <dbReference type="Google" id="ProtNLM"/>
    </source>
</evidence>
<accession>A0A3E3K357</accession>
<evidence type="ECO:0000259" key="2">
    <source>
        <dbReference type="Pfam" id="PF13309"/>
    </source>
</evidence>
<dbReference type="InterPro" id="IPR013559">
    <property type="entry name" value="YheO"/>
</dbReference>
<dbReference type="OrthoDB" id="9796595at2"/>
<dbReference type="EMBL" id="QVLX01000003">
    <property type="protein sequence ID" value="RGE87906.1"/>
    <property type="molecule type" value="Genomic_DNA"/>
</dbReference>
<protein>
    <recommendedName>
        <fullName evidence="5">Transcriptional regulator</fullName>
    </recommendedName>
</protein>
<dbReference type="InterPro" id="IPR039446">
    <property type="entry name" value="DauR-like"/>
</dbReference>
<organism evidence="3 4">
    <name type="scientific">Sellimonas intestinalis</name>
    <dbReference type="NCBI Taxonomy" id="1653434"/>
    <lineage>
        <taxon>Bacteria</taxon>
        <taxon>Bacillati</taxon>
        <taxon>Bacillota</taxon>
        <taxon>Clostridia</taxon>
        <taxon>Lachnospirales</taxon>
        <taxon>Lachnospiraceae</taxon>
        <taxon>Sellimonas</taxon>
    </lineage>
</organism>
<dbReference type="PANTHER" id="PTHR35568">
    <property type="entry name" value="TRANSCRIPTIONAL REGULATOR DAUR"/>
    <property type="match status" value="1"/>
</dbReference>
<name>A0A3E3K357_9FIRM</name>
<gene>
    <name evidence="3" type="ORF">DW016_07285</name>
</gene>
<evidence type="ECO:0000259" key="1">
    <source>
        <dbReference type="Pfam" id="PF08348"/>
    </source>
</evidence>
<evidence type="ECO:0000313" key="3">
    <source>
        <dbReference type="EMBL" id="RGE87906.1"/>
    </source>
</evidence>
<feature type="domain" description="Transcriptional regulator DauR-like HTH" evidence="2">
    <location>
        <begin position="147"/>
        <end position="208"/>
    </location>
</feature>
<reference evidence="3 4" key="1">
    <citation type="submission" date="2018-08" db="EMBL/GenBank/DDBJ databases">
        <title>A genome reference for cultivated species of the human gut microbiota.</title>
        <authorList>
            <person name="Zou Y."/>
            <person name="Xue W."/>
            <person name="Luo G."/>
        </authorList>
    </citation>
    <scope>NUCLEOTIDE SEQUENCE [LARGE SCALE GENOMIC DNA]</scope>
    <source>
        <strain evidence="3 4">AF37-2AT</strain>
    </source>
</reference>
<dbReference type="GeneID" id="97191653"/>
<dbReference type="Proteomes" id="UP000261080">
    <property type="component" value="Unassembled WGS sequence"/>
</dbReference>
<dbReference type="InterPro" id="IPR039445">
    <property type="entry name" value="DauR-like_HTH"/>
</dbReference>